<evidence type="ECO:0000313" key="2">
    <source>
        <dbReference type="EMBL" id="MFD1044994.1"/>
    </source>
</evidence>
<accession>A0ABW3M6P0</accession>
<dbReference type="EMBL" id="JBHTIS010000180">
    <property type="protein sequence ID" value="MFD1044994.1"/>
    <property type="molecule type" value="Genomic_DNA"/>
</dbReference>
<dbReference type="InterPro" id="IPR000421">
    <property type="entry name" value="FA58C"/>
</dbReference>
<comment type="caution">
    <text evidence="2">The sequence shown here is derived from an EMBL/GenBank/DDBJ whole genome shotgun (WGS) entry which is preliminary data.</text>
</comment>
<dbReference type="Pfam" id="PF00754">
    <property type="entry name" value="F5_F8_type_C"/>
    <property type="match status" value="1"/>
</dbReference>
<dbReference type="SUPFAM" id="SSF49785">
    <property type="entry name" value="Galactose-binding domain-like"/>
    <property type="match status" value="1"/>
</dbReference>
<gene>
    <name evidence="2" type="ORF">ACFQ1S_04975</name>
</gene>
<proteinExistence type="predicted"/>
<dbReference type="InterPro" id="IPR013785">
    <property type="entry name" value="Aldolase_TIM"/>
</dbReference>
<name>A0ABW3M6P0_9PSEU</name>
<sequence length="758" mass="82840">MKPVRSIRERLLVRPTRRTGRHEPPSGRDKTPVAVETLVELVTQPTYSLVKRPTIPHGSQVTGTFDITSLRLVNFTANNARVLGGDDGSPIVLGPSGAETAFIGVENPMAKATVSDTNARITLARVGDLAQGQTWRYTASLGVSPAGQLRRSFAYYVQRERAHSRRTFLHYQSWLDLKPPSEVIDANELTSAINLFGTQLTDRGAKIDSFWVDDGWDYVRAPRVADESGLNVWSFDPTQFPNGFATQKAAAAKYGNASLSVWMSPFGGYDTSAASRQALNASKPADQRYETNDNGSFKLGGPRYYERFRSTAFNMMDNEGVRGFKFDGIGGGLYQTGPNPAYIADYEALQTLIGDLRAHQKDVWVNATVGTWGSPYWLWFADSIWRDGHDSGQTGSGTVSQMYVNYRDSETYRNEVVQNPLFPVPNVMTHGVIFSDRNAYQADYDLTKQSTKDEVGQDIKAYFALGLGLQELYVHNTLVRPEVPGAQWFWDTLAANAKWARANESLLTDVHWVGGDPALGNVYGTAAWTSTAGASKGMVMLRNPNPSPQTFTLNPRTALELPTGVNGTYRFTERDNTHPGFVANAATPATITLAPFEVAIFEATPTNTPPTGGDSPTIPRTGWTATTDSAETVNENGDPANAIDGNPTTIWHTKYDGGIDPMPHHLDINLGRDHIVDSVTYVPRQDGGANGNIAKYQIQTSMNGKTWTTIRTGRFTSGTNTVSFPPTAARYVRLVATSAQNGLGYAAAAEIVLTGRMM</sequence>
<dbReference type="SUPFAM" id="SSF51445">
    <property type="entry name" value="(Trans)glycosidases"/>
    <property type="match status" value="1"/>
</dbReference>
<keyword evidence="3" id="KW-1185">Reference proteome</keyword>
<reference evidence="3" key="1">
    <citation type="journal article" date="2019" name="Int. J. Syst. Evol. Microbiol.">
        <title>The Global Catalogue of Microorganisms (GCM) 10K type strain sequencing project: providing services to taxonomists for standard genome sequencing and annotation.</title>
        <authorList>
            <consortium name="The Broad Institute Genomics Platform"/>
            <consortium name="The Broad Institute Genome Sequencing Center for Infectious Disease"/>
            <person name="Wu L."/>
            <person name="Ma J."/>
        </authorList>
    </citation>
    <scope>NUCLEOTIDE SEQUENCE [LARGE SCALE GENOMIC DNA]</scope>
    <source>
        <strain evidence="3">JCM 31486</strain>
    </source>
</reference>
<protein>
    <submittedName>
        <fullName evidence="2">Discoidin domain-containing protein</fullName>
    </submittedName>
</protein>
<organism evidence="2 3">
    <name type="scientific">Kibdelosporangium lantanae</name>
    <dbReference type="NCBI Taxonomy" id="1497396"/>
    <lineage>
        <taxon>Bacteria</taxon>
        <taxon>Bacillati</taxon>
        <taxon>Actinomycetota</taxon>
        <taxon>Actinomycetes</taxon>
        <taxon>Pseudonocardiales</taxon>
        <taxon>Pseudonocardiaceae</taxon>
        <taxon>Kibdelosporangium</taxon>
    </lineage>
</organism>
<dbReference type="Proteomes" id="UP001597045">
    <property type="component" value="Unassembled WGS sequence"/>
</dbReference>
<dbReference type="InterPro" id="IPR008979">
    <property type="entry name" value="Galactose-bd-like_sf"/>
</dbReference>
<evidence type="ECO:0000259" key="1">
    <source>
        <dbReference type="PROSITE" id="PS50022"/>
    </source>
</evidence>
<dbReference type="PROSITE" id="PS50022">
    <property type="entry name" value="FA58C_3"/>
    <property type="match status" value="1"/>
</dbReference>
<feature type="domain" description="F5/8 type C" evidence="1">
    <location>
        <begin position="606"/>
        <end position="756"/>
    </location>
</feature>
<dbReference type="Gene3D" id="3.20.20.70">
    <property type="entry name" value="Aldolase class I"/>
    <property type="match status" value="1"/>
</dbReference>
<evidence type="ECO:0000313" key="3">
    <source>
        <dbReference type="Proteomes" id="UP001597045"/>
    </source>
</evidence>
<dbReference type="InterPro" id="IPR017853">
    <property type="entry name" value="GH"/>
</dbReference>
<dbReference type="Gene3D" id="2.60.120.260">
    <property type="entry name" value="Galactose-binding domain-like"/>
    <property type="match status" value="1"/>
</dbReference>